<comment type="caution">
    <text evidence="6">The sequence shown here is derived from an EMBL/GenBank/DDBJ whole genome shotgun (WGS) entry which is preliminary data.</text>
</comment>
<organism evidence="6 7">
    <name type="scientific">Pseudothauera nasutitermitis</name>
    <dbReference type="NCBI Taxonomy" id="2565930"/>
    <lineage>
        <taxon>Bacteria</taxon>
        <taxon>Pseudomonadati</taxon>
        <taxon>Pseudomonadota</taxon>
        <taxon>Betaproteobacteria</taxon>
        <taxon>Rhodocyclales</taxon>
        <taxon>Zoogloeaceae</taxon>
        <taxon>Pseudothauera</taxon>
    </lineage>
</organism>
<dbReference type="Pfam" id="PF13356">
    <property type="entry name" value="Arm-DNA-bind_3"/>
    <property type="match status" value="1"/>
</dbReference>
<dbReference type="Proteomes" id="UP000308430">
    <property type="component" value="Unassembled WGS sequence"/>
</dbReference>
<dbReference type="GO" id="GO:0003677">
    <property type="term" value="F:DNA binding"/>
    <property type="evidence" value="ECO:0007669"/>
    <property type="project" value="InterPro"/>
</dbReference>
<evidence type="ECO:0000256" key="4">
    <source>
        <dbReference type="SAM" id="MobiDB-lite"/>
    </source>
</evidence>
<reference evidence="6 7" key="1">
    <citation type="submission" date="2019-04" db="EMBL/GenBank/DDBJ databases">
        <title>Azoarcus nasutitermitis sp. nov. isolated from termite nest.</title>
        <authorList>
            <person name="Lin S.-Y."/>
            <person name="Hameed A."/>
            <person name="Hsu Y.-H."/>
            <person name="Young C.-C."/>
        </authorList>
    </citation>
    <scope>NUCLEOTIDE SEQUENCE [LARGE SCALE GENOMIC DNA]</scope>
    <source>
        <strain evidence="6 7">CC-YHH838</strain>
    </source>
</reference>
<dbReference type="GO" id="GO:0015074">
    <property type="term" value="P:DNA integration"/>
    <property type="evidence" value="ECO:0007669"/>
    <property type="project" value="UniProtKB-KW"/>
</dbReference>
<feature type="region of interest" description="Disordered" evidence="4">
    <location>
        <begin position="84"/>
        <end position="103"/>
    </location>
</feature>
<evidence type="ECO:0000259" key="5">
    <source>
        <dbReference type="Pfam" id="PF13356"/>
    </source>
</evidence>
<keyword evidence="2" id="KW-0229">DNA integration</keyword>
<dbReference type="PANTHER" id="PTHR30629:SF2">
    <property type="entry name" value="PROPHAGE INTEGRASE INTS-RELATED"/>
    <property type="match status" value="1"/>
</dbReference>
<dbReference type="Gene3D" id="3.30.160.390">
    <property type="entry name" value="Integrase, DNA-binding domain"/>
    <property type="match status" value="1"/>
</dbReference>
<dbReference type="GO" id="GO:0006310">
    <property type="term" value="P:DNA recombination"/>
    <property type="evidence" value="ECO:0007669"/>
    <property type="project" value="UniProtKB-KW"/>
</dbReference>
<keyword evidence="7" id="KW-1185">Reference proteome</keyword>
<dbReference type="SUPFAM" id="SSF56349">
    <property type="entry name" value="DNA breaking-rejoining enzymes"/>
    <property type="match status" value="1"/>
</dbReference>
<gene>
    <name evidence="6" type="ORF">E6C76_03710</name>
</gene>
<dbReference type="InterPro" id="IPR038488">
    <property type="entry name" value="Integrase_DNA-bd_sf"/>
</dbReference>
<protein>
    <submittedName>
        <fullName evidence="6">DUF4102 domain-containing protein</fullName>
    </submittedName>
</protein>
<dbReference type="RefSeq" id="WP_136346892.1">
    <property type="nucleotide sequence ID" value="NZ_SSOC01000001.1"/>
</dbReference>
<accession>A0A4S4B928</accession>
<evidence type="ECO:0000256" key="2">
    <source>
        <dbReference type="ARBA" id="ARBA00022908"/>
    </source>
</evidence>
<dbReference type="InterPro" id="IPR025166">
    <property type="entry name" value="Integrase_DNA_bind_dom"/>
</dbReference>
<evidence type="ECO:0000256" key="1">
    <source>
        <dbReference type="ARBA" id="ARBA00008857"/>
    </source>
</evidence>
<evidence type="ECO:0000313" key="6">
    <source>
        <dbReference type="EMBL" id="THF67483.1"/>
    </source>
</evidence>
<dbReference type="OrthoDB" id="9775880at2"/>
<dbReference type="InterPro" id="IPR013762">
    <property type="entry name" value="Integrase-like_cat_sf"/>
</dbReference>
<dbReference type="PANTHER" id="PTHR30629">
    <property type="entry name" value="PROPHAGE INTEGRASE"/>
    <property type="match status" value="1"/>
</dbReference>
<dbReference type="InterPro" id="IPR050808">
    <property type="entry name" value="Phage_Integrase"/>
</dbReference>
<sequence>MAFDAREARLLQPGQHITIDDQPGLRLEATKTRRTWTYRYKSPVDERMRQVKVGDWPAMSYHAAVAQWEVLRKRRDEGIDLALEKRERRQSGRTPAASRPGGPTVREVCDIYLEGHIKNRAKKGRDEVARTFKTMLTGIEETPAVAVTRKIAFDHIKQYDYAPVQAGNLRRELGAAWDYCLDSGDLPEDTPNWWRLVLRGKLKSKGHNKLGVKKGAGKRVLSPAEAGQVIRWLPNFSTNVDDMLTIYLWTAVRGAEIEKMEGKEVAEEPTGLWWTIPKAKTKNAHRPDADDQRVPLVGRAAEVVRRRKEAYGDGYLFPSDSKEGYFPQKSAGVAVYHHMPYCRTAPDRPRVRLPVENWAPHDLRRTSRTFLASLGCPRDVGEVILGHMLEGDEGTYNRYTFDKERRKWLTKLSDYLEKLAKR</sequence>
<dbReference type="AlphaFoldDB" id="A0A4S4B928"/>
<evidence type="ECO:0000256" key="3">
    <source>
        <dbReference type="ARBA" id="ARBA00023172"/>
    </source>
</evidence>
<feature type="domain" description="Integrase DNA-binding" evidence="5">
    <location>
        <begin position="13"/>
        <end position="87"/>
    </location>
</feature>
<dbReference type="Gene3D" id="1.10.443.10">
    <property type="entry name" value="Intergrase catalytic core"/>
    <property type="match status" value="1"/>
</dbReference>
<evidence type="ECO:0000313" key="7">
    <source>
        <dbReference type="Proteomes" id="UP000308430"/>
    </source>
</evidence>
<dbReference type="InterPro" id="IPR011010">
    <property type="entry name" value="DNA_brk_join_enz"/>
</dbReference>
<name>A0A4S4B928_9RHOO</name>
<keyword evidence="3" id="KW-0233">DNA recombination</keyword>
<proteinExistence type="inferred from homology"/>
<dbReference type="EMBL" id="SSOC01000001">
    <property type="protein sequence ID" value="THF67483.1"/>
    <property type="molecule type" value="Genomic_DNA"/>
</dbReference>
<comment type="similarity">
    <text evidence="1">Belongs to the 'phage' integrase family.</text>
</comment>